<comment type="similarity">
    <text evidence="7 16">In the N-terminal section; belongs to the PRA-CH family.</text>
</comment>
<evidence type="ECO:0000256" key="17">
    <source>
        <dbReference type="RuleBase" id="RU003657"/>
    </source>
</evidence>
<evidence type="ECO:0000256" key="10">
    <source>
        <dbReference type="ARBA" id="ARBA00022605"/>
    </source>
</evidence>
<proteinExistence type="inferred from homology"/>
<dbReference type="PANTHER" id="PTHR42945">
    <property type="entry name" value="HISTIDINE BIOSYNTHESIS BIFUNCTIONAL PROTEIN"/>
    <property type="match status" value="1"/>
</dbReference>
<dbReference type="HAMAP" id="MF_01020">
    <property type="entry name" value="HisE"/>
    <property type="match status" value="1"/>
</dbReference>
<keyword evidence="11 16" id="KW-0547">Nucleotide-binding</keyword>
<dbReference type="SUPFAM" id="SSF141734">
    <property type="entry name" value="HisI-like"/>
    <property type="match status" value="1"/>
</dbReference>
<sequence length="436" mass="49036">MKKENNVMKEYKKVIPGFGIREGKAVRLWGQGCCEDDVLTLSRYYGDSGADELFLYDMAETDEDHERTIGLIKEIARTADVPVITGGRVRRFEDVKKYLYAGAKAVFLNAGVDENVDLMKEASNRFGDDKIYAWLPDFSYLDRTAEYSQLGASVMILGTACPSQEEMARLEEKEEIFLLSSDRPDAVTLAALMASGRVSGAITSMTGSSASCMELKQKLKAAGIPADTFESTVAWKDFKLNSDGLIPVIVQDYRTSEVLMLAYMNEESFEATLHSGLMTYYSRSRRSLWLKGETSGHYQYVKSLSLDCDNDTMLAKVNQIGAACHTGARSCFFQTLVKKEYQETNPLKVFEDVFAVILDRKENPKEGSYTNYLFDKGIDKILKKLGEEATEIVIAAKNPDPEEVKYEISDFLYHMMVLMADKGVTWEDITRELANR</sequence>
<comment type="catalytic activity">
    <reaction evidence="1 16">
        <text>1-(5-phospho-beta-D-ribosyl)-5'-AMP + H2O = 1-(5-phospho-beta-D-ribosyl)-5-[(5-phospho-beta-D-ribosylamino)methylideneamino]imidazole-4-carboxamide</text>
        <dbReference type="Rhea" id="RHEA:20049"/>
        <dbReference type="ChEBI" id="CHEBI:15377"/>
        <dbReference type="ChEBI" id="CHEBI:58435"/>
        <dbReference type="ChEBI" id="CHEBI:59457"/>
        <dbReference type="EC" id="3.5.4.19"/>
    </reaction>
</comment>
<dbReference type="UniPathway" id="UPA00031">
    <property type="reaction ID" value="UER00007"/>
</dbReference>
<dbReference type="GO" id="GO:0004636">
    <property type="term" value="F:phosphoribosyl-ATP diphosphatase activity"/>
    <property type="evidence" value="ECO:0007669"/>
    <property type="project" value="UniProtKB-UniRule"/>
</dbReference>
<dbReference type="AlphaFoldDB" id="D3AQG1"/>
<evidence type="ECO:0000256" key="16">
    <source>
        <dbReference type="HAMAP-Rule" id="MF_01019"/>
    </source>
</evidence>
<dbReference type="InterPro" id="IPR026660">
    <property type="entry name" value="PRA-CH"/>
</dbReference>
<protein>
    <recommendedName>
        <fullName evidence="16">Histidine biosynthesis bifunctional protein HisIE</fullName>
    </recommendedName>
    <domain>
        <recommendedName>
            <fullName evidence="16">Phosphoribosyl-AMP cyclohydrolase</fullName>
            <shortName evidence="16">PRA-CH</shortName>
            <ecNumber evidence="16">3.5.4.19</ecNumber>
        </recommendedName>
    </domain>
    <domain>
        <recommendedName>
            <fullName evidence="16">Phosphoribosyl-ATP pyrophosphatase</fullName>
            <shortName evidence="16">PRA-PH</shortName>
            <ecNumber evidence="16">3.6.1.31</ecNumber>
        </recommendedName>
    </domain>
</protein>
<evidence type="ECO:0000256" key="14">
    <source>
        <dbReference type="ARBA" id="ARBA00023102"/>
    </source>
</evidence>
<dbReference type="HAMAP" id="MF_01021">
    <property type="entry name" value="HisI"/>
    <property type="match status" value="1"/>
</dbReference>
<dbReference type="EC" id="3.5.4.19" evidence="16"/>
<evidence type="ECO:0000313" key="20">
    <source>
        <dbReference type="Proteomes" id="UP000004968"/>
    </source>
</evidence>
<dbReference type="Gene3D" id="1.10.287.1080">
    <property type="entry name" value="MazG-like"/>
    <property type="match status" value="1"/>
</dbReference>
<organism evidence="19 20">
    <name type="scientific">Hungatella hathewayi DSM 13479</name>
    <dbReference type="NCBI Taxonomy" id="566550"/>
    <lineage>
        <taxon>Bacteria</taxon>
        <taxon>Bacillati</taxon>
        <taxon>Bacillota</taxon>
        <taxon>Clostridia</taxon>
        <taxon>Lachnospirales</taxon>
        <taxon>Lachnospiraceae</taxon>
        <taxon>Hungatella</taxon>
    </lineage>
</organism>
<dbReference type="Pfam" id="PF00977">
    <property type="entry name" value="His_biosynth"/>
    <property type="match status" value="1"/>
</dbReference>
<evidence type="ECO:0000256" key="4">
    <source>
        <dbReference type="ARBA" id="ARBA00005169"/>
    </source>
</evidence>
<dbReference type="GO" id="GO:0000105">
    <property type="term" value="P:L-histidine biosynthetic process"/>
    <property type="evidence" value="ECO:0007669"/>
    <property type="project" value="UniProtKB-UniRule"/>
</dbReference>
<keyword evidence="14 16" id="KW-0368">Histidine biosynthesis</keyword>
<dbReference type="NCBIfam" id="NF000768">
    <property type="entry name" value="PRK00051.1"/>
    <property type="match status" value="1"/>
</dbReference>
<evidence type="ECO:0000256" key="13">
    <source>
        <dbReference type="ARBA" id="ARBA00022840"/>
    </source>
</evidence>
<evidence type="ECO:0000259" key="18">
    <source>
        <dbReference type="Pfam" id="PF01502"/>
    </source>
</evidence>
<dbReference type="PANTHER" id="PTHR42945:SF1">
    <property type="entry name" value="HISTIDINE BIOSYNTHESIS BIFUNCTIONAL PROTEIN HIS7"/>
    <property type="match status" value="1"/>
</dbReference>
<dbReference type="InterPro" id="IPR021130">
    <property type="entry name" value="PRib-ATP_PPHydrolase-like"/>
</dbReference>
<evidence type="ECO:0000256" key="7">
    <source>
        <dbReference type="ARBA" id="ARBA00008299"/>
    </source>
</evidence>
<keyword evidence="12 16" id="KW-0378">Hydrolase</keyword>
<evidence type="ECO:0000256" key="9">
    <source>
        <dbReference type="ARBA" id="ARBA00022490"/>
    </source>
</evidence>
<dbReference type="InterPro" id="IPR002496">
    <property type="entry name" value="PRib_AMP_CycHydrolase_dom"/>
</dbReference>
<dbReference type="EMBL" id="ACIO01000652">
    <property type="protein sequence ID" value="EFC95935.1"/>
    <property type="molecule type" value="Genomic_DNA"/>
</dbReference>
<evidence type="ECO:0000256" key="11">
    <source>
        <dbReference type="ARBA" id="ARBA00022741"/>
    </source>
</evidence>
<dbReference type="GO" id="GO:0005524">
    <property type="term" value="F:ATP binding"/>
    <property type="evidence" value="ECO:0007669"/>
    <property type="project" value="UniProtKB-KW"/>
</dbReference>
<dbReference type="InterPro" id="IPR038019">
    <property type="entry name" value="PRib_AMP_CycHydrolase_sf"/>
</dbReference>
<evidence type="ECO:0000256" key="2">
    <source>
        <dbReference type="ARBA" id="ARBA00001460"/>
    </source>
</evidence>
<keyword evidence="15 16" id="KW-0511">Multifunctional enzyme</keyword>
<dbReference type="Proteomes" id="UP000004968">
    <property type="component" value="Unassembled WGS sequence"/>
</dbReference>
<dbReference type="Gene3D" id="3.20.20.70">
    <property type="entry name" value="Aldolase class I"/>
    <property type="match status" value="1"/>
</dbReference>
<dbReference type="InterPro" id="IPR023019">
    <property type="entry name" value="His_synth_HisIE"/>
</dbReference>
<evidence type="ECO:0000256" key="8">
    <source>
        <dbReference type="ARBA" id="ARBA00009667"/>
    </source>
</evidence>
<comment type="similarity">
    <text evidence="8 17">Belongs to the HisA/HisF family.</text>
</comment>
<feature type="domain" description="Phosphoribosyl-AMP cyclohydrolase" evidence="18">
    <location>
        <begin position="260"/>
        <end position="333"/>
    </location>
</feature>
<keyword evidence="13 16" id="KW-0067">ATP-binding</keyword>
<evidence type="ECO:0000256" key="1">
    <source>
        <dbReference type="ARBA" id="ARBA00000024"/>
    </source>
</evidence>
<evidence type="ECO:0000256" key="6">
    <source>
        <dbReference type="ARBA" id="ARBA00007731"/>
    </source>
</evidence>
<feature type="region of interest" description="Phosphoribosyl-ATP pyrophosphohydrolase" evidence="16">
    <location>
        <begin position="350"/>
        <end position="436"/>
    </location>
</feature>
<dbReference type="HOGENOM" id="CLU_048577_3_1_9"/>
<dbReference type="GO" id="GO:0005737">
    <property type="term" value="C:cytoplasm"/>
    <property type="evidence" value="ECO:0007669"/>
    <property type="project" value="UniProtKB-SubCell"/>
</dbReference>
<accession>D3AQG1</accession>
<dbReference type="NCBIfam" id="NF002747">
    <property type="entry name" value="PRK02759.1"/>
    <property type="match status" value="1"/>
</dbReference>
<dbReference type="SUPFAM" id="SSF51366">
    <property type="entry name" value="Ribulose-phoshate binding barrel"/>
    <property type="match status" value="1"/>
</dbReference>
<dbReference type="SUPFAM" id="SSF101386">
    <property type="entry name" value="all-alpha NTP pyrophosphatases"/>
    <property type="match status" value="1"/>
</dbReference>
<dbReference type="CDD" id="cd11534">
    <property type="entry name" value="NTP-PPase_HisIE_like"/>
    <property type="match status" value="1"/>
</dbReference>
<dbReference type="InterPro" id="IPR011060">
    <property type="entry name" value="RibuloseP-bd_barrel"/>
</dbReference>
<keyword evidence="9 16" id="KW-0963">Cytoplasm</keyword>
<evidence type="ECO:0000256" key="12">
    <source>
        <dbReference type="ARBA" id="ARBA00022801"/>
    </source>
</evidence>
<dbReference type="NCBIfam" id="TIGR03188">
    <property type="entry name" value="histidine_hisI"/>
    <property type="match status" value="1"/>
</dbReference>
<feature type="region of interest" description="Phosphoribosyl-AMP cyclohydrolase" evidence="16">
    <location>
        <begin position="1"/>
        <end position="349"/>
    </location>
</feature>
<dbReference type="Pfam" id="PF01503">
    <property type="entry name" value="PRA-PH"/>
    <property type="match status" value="1"/>
</dbReference>
<evidence type="ECO:0000313" key="19">
    <source>
        <dbReference type="EMBL" id="EFC95935.1"/>
    </source>
</evidence>
<dbReference type="HAMAP" id="MF_01019">
    <property type="entry name" value="HisIE"/>
    <property type="match status" value="1"/>
</dbReference>
<name>D3AQG1_9FIRM</name>
<comment type="subcellular location">
    <subcellularLocation>
        <location evidence="3 16">Cytoplasm</location>
    </subcellularLocation>
</comment>
<evidence type="ECO:0000256" key="15">
    <source>
        <dbReference type="ARBA" id="ARBA00023268"/>
    </source>
</evidence>
<dbReference type="InterPro" id="IPR006062">
    <property type="entry name" value="His_biosynth"/>
</dbReference>
<dbReference type="Gene3D" id="3.10.20.810">
    <property type="entry name" value="Phosphoribosyl-AMP cyclohydrolase"/>
    <property type="match status" value="1"/>
</dbReference>
<comment type="pathway">
    <text evidence="5 16">Amino-acid biosynthesis; L-histidine biosynthesis; L-histidine from 5-phospho-alpha-D-ribose 1-diphosphate: step 2/9.</text>
</comment>
<dbReference type="EC" id="3.6.1.31" evidence="16"/>
<keyword evidence="10 16" id="KW-0028">Amino-acid biosynthesis</keyword>
<reference evidence="19 20" key="1">
    <citation type="submission" date="2010-01" db="EMBL/GenBank/DDBJ databases">
        <authorList>
            <person name="Weinstock G."/>
            <person name="Sodergren E."/>
            <person name="Clifton S."/>
            <person name="Fulton L."/>
            <person name="Fulton B."/>
            <person name="Courtney L."/>
            <person name="Fronick C."/>
            <person name="Harrison M."/>
            <person name="Strong C."/>
            <person name="Farmer C."/>
            <person name="Delahaunty K."/>
            <person name="Markovic C."/>
            <person name="Hall O."/>
            <person name="Minx P."/>
            <person name="Tomlinson C."/>
            <person name="Mitreva M."/>
            <person name="Nelson J."/>
            <person name="Hou S."/>
            <person name="Wollam A."/>
            <person name="Pepin K.H."/>
            <person name="Johnson M."/>
            <person name="Bhonagiri V."/>
            <person name="Nash W.E."/>
            <person name="Warren W."/>
            <person name="Chinwalla A."/>
            <person name="Mardis E.R."/>
            <person name="Wilson R.K."/>
        </authorList>
    </citation>
    <scope>NUCLEOTIDE SEQUENCE [LARGE SCALE GENOMIC DNA]</scope>
    <source>
        <strain evidence="19 20">DSM 13479</strain>
    </source>
</reference>
<comment type="caution">
    <text evidence="19">The sequence shown here is derived from an EMBL/GenBank/DDBJ whole genome shotgun (WGS) entry which is preliminary data.</text>
</comment>
<comment type="pathway">
    <text evidence="4 16">Amino-acid biosynthesis; L-histidine biosynthesis; L-histidine from 5-phospho-alpha-D-ribose 1-diphosphate: step 3/9.</text>
</comment>
<dbReference type="InterPro" id="IPR013785">
    <property type="entry name" value="Aldolase_TIM"/>
</dbReference>
<gene>
    <name evidence="19" type="primary">hisE</name>
    <name evidence="16" type="synonym">hisI</name>
    <name evidence="16" type="synonym">hisIE</name>
    <name evidence="19" type="ORF">CLOSTHATH_05867</name>
</gene>
<evidence type="ECO:0000256" key="5">
    <source>
        <dbReference type="ARBA" id="ARBA00005204"/>
    </source>
</evidence>
<dbReference type="Pfam" id="PF01502">
    <property type="entry name" value="PRA-CH"/>
    <property type="match status" value="1"/>
</dbReference>
<comment type="catalytic activity">
    <reaction evidence="2 16">
        <text>1-(5-phospho-beta-D-ribosyl)-ATP + H2O = 1-(5-phospho-beta-D-ribosyl)-5'-AMP + diphosphate + H(+)</text>
        <dbReference type="Rhea" id="RHEA:22828"/>
        <dbReference type="ChEBI" id="CHEBI:15377"/>
        <dbReference type="ChEBI" id="CHEBI:15378"/>
        <dbReference type="ChEBI" id="CHEBI:33019"/>
        <dbReference type="ChEBI" id="CHEBI:59457"/>
        <dbReference type="ChEBI" id="CHEBI:73183"/>
        <dbReference type="EC" id="3.6.1.31"/>
    </reaction>
</comment>
<dbReference type="GO" id="GO:0004635">
    <property type="term" value="F:phosphoribosyl-AMP cyclohydrolase activity"/>
    <property type="evidence" value="ECO:0007669"/>
    <property type="project" value="UniProtKB-UniRule"/>
</dbReference>
<dbReference type="InterPro" id="IPR008179">
    <property type="entry name" value="HisE"/>
</dbReference>
<comment type="similarity">
    <text evidence="6 16">In the C-terminal section; belongs to the PRA-PH family.</text>
</comment>
<dbReference type="FunFam" id="3.10.20.810:FF:000001">
    <property type="entry name" value="Histidine biosynthesis bifunctional protein HisIE"/>
    <property type="match status" value="1"/>
</dbReference>
<evidence type="ECO:0000256" key="3">
    <source>
        <dbReference type="ARBA" id="ARBA00004496"/>
    </source>
</evidence>